<organism evidence="2 3">
    <name type="scientific">Plasmodium falciparum (isolate Dd2)</name>
    <dbReference type="NCBI Taxonomy" id="57267"/>
    <lineage>
        <taxon>Eukaryota</taxon>
        <taxon>Sar</taxon>
        <taxon>Alveolata</taxon>
        <taxon>Apicomplexa</taxon>
        <taxon>Aconoidasida</taxon>
        <taxon>Haemosporida</taxon>
        <taxon>Plasmodiidae</taxon>
        <taxon>Plasmodium</taxon>
        <taxon>Plasmodium (Laverania)</taxon>
    </lineage>
</organism>
<evidence type="ECO:0008006" key="4">
    <source>
        <dbReference type="Google" id="ProtNLM"/>
    </source>
</evidence>
<dbReference type="Pfam" id="PF02009">
    <property type="entry name" value="RIFIN"/>
    <property type="match status" value="1"/>
</dbReference>
<accession>A0A0L7M0T2</accession>
<protein>
    <recommendedName>
        <fullName evidence="4">Rifin</fullName>
    </recommendedName>
</protein>
<evidence type="ECO:0000313" key="3">
    <source>
        <dbReference type="Proteomes" id="UP000054282"/>
    </source>
</evidence>
<gene>
    <name evidence="2" type="ORF">PFDG_01749</name>
</gene>
<sequence>MPNYDNDPEMKEMMENFDRQTSQRFKEYDERMIEKRQKCKEQCDKEIEKIILKDKIEKELTEKLSTLETNIDTNVIPTCVCEKSLADKTEKFCLNCGYGLGGALTSWEILGYTGIYGWVNVATAAATKDATKAGMIATIEGLKKVLGLSDLLGSKITTMVTTENFNKPMELITAVKELGTTICKVNLENDPFFCYAIERSPQIVILPTGKAGQAGALEFSKIMGEKIVQISATTSNFSNFMIGSGVAILVIVLVMVIIYLILRYRRKKKMQKKLQYIKLLKE</sequence>
<keyword evidence="1" id="KW-0812">Transmembrane</keyword>
<feature type="transmembrane region" description="Helical" evidence="1">
    <location>
        <begin position="240"/>
        <end position="262"/>
    </location>
</feature>
<evidence type="ECO:0000256" key="1">
    <source>
        <dbReference type="SAM" id="Phobius"/>
    </source>
</evidence>
<proteinExistence type="predicted"/>
<reference evidence="3" key="2">
    <citation type="submission" date="2006-09" db="EMBL/GenBank/DDBJ databases">
        <title>The genome sequence of Plasmodium falciparum Dd2.</title>
        <authorList>
            <consortium name="The Broad Institute Genome Sequencing Platform"/>
            <person name="Birren B."/>
            <person name="Lander E."/>
            <person name="Galagan J."/>
            <person name="Nusbaum C."/>
            <person name="Devon K."/>
            <person name="Henn M."/>
            <person name="Jaffe D."/>
            <person name="Butler J."/>
            <person name="Alvarez P."/>
            <person name="Gnerre S."/>
            <person name="Grabherr M."/>
            <person name="Kleber M."/>
            <person name="Mauceli E."/>
            <person name="Brockman W."/>
            <person name="MacCallum I.A."/>
            <person name="Rounsley S."/>
            <person name="Young S."/>
            <person name="LaButti K."/>
            <person name="Pushparaj V."/>
            <person name="DeCaprio D."/>
            <person name="Crawford M."/>
            <person name="Koehrsen M."/>
            <person name="Engels R."/>
            <person name="Montgomery P."/>
            <person name="Pearson M."/>
            <person name="Howarth C."/>
            <person name="Larson L."/>
            <person name="Luoma S."/>
            <person name="White J."/>
            <person name="Kodira C."/>
            <person name="Zeng Q."/>
            <person name="O'Leary S."/>
            <person name="Yandava C."/>
            <person name="Alvarado L."/>
            <person name="Wirth D."/>
            <person name="Volkman S."/>
            <person name="Hartl D."/>
        </authorList>
    </citation>
    <scope>NUCLEOTIDE SEQUENCE [LARGE SCALE GENOMIC DNA]</scope>
</reference>
<dbReference type="NCBIfam" id="TIGR01477">
    <property type="entry name" value="RIFIN"/>
    <property type="match status" value="1"/>
</dbReference>
<dbReference type="EMBL" id="DS016307">
    <property type="protein sequence ID" value="KOB86484.1"/>
    <property type="molecule type" value="Genomic_DNA"/>
</dbReference>
<name>A0A0L7M0T2_PLAF4</name>
<dbReference type="Proteomes" id="UP000054282">
    <property type="component" value="Unassembled WGS sequence"/>
</dbReference>
<dbReference type="KEGG" id="pfd:PFDG_01749"/>
<dbReference type="CDD" id="cd12087">
    <property type="entry name" value="TM_EGFR-like"/>
    <property type="match status" value="1"/>
</dbReference>
<reference evidence="3" key="1">
    <citation type="submission" date="2006-09" db="EMBL/GenBank/DDBJ databases">
        <title>Annotation of Plasmodium falciparum Dd2.</title>
        <authorList>
            <consortium name="The Broad Institute Genome Sequencing Platform"/>
            <person name="Volkman S.K."/>
            <person name="Neafsey D.E."/>
            <person name="Dash A.P."/>
            <person name="Chitnis C.E."/>
            <person name="Hartl D.L."/>
            <person name="Young S.K."/>
            <person name="Zeng Q."/>
            <person name="Koehrsen M."/>
            <person name="Alvarado L."/>
            <person name="Berlin A."/>
            <person name="Borenstein D."/>
            <person name="Chapman S.B."/>
            <person name="Chen Z."/>
            <person name="Engels R."/>
            <person name="Freedman E."/>
            <person name="Gellesch M."/>
            <person name="Goldberg J."/>
            <person name="Griggs A."/>
            <person name="Gujja S."/>
            <person name="Heilman E.R."/>
            <person name="Heiman D.I."/>
            <person name="Howarth C."/>
            <person name="Jen D."/>
            <person name="Larson L."/>
            <person name="Mehta T."/>
            <person name="Neiman D."/>
            <person name="Park D."/>
            <person name="Pearson M."/>
            <person name="Roberts A."/>
            <person name="Saif S."/>
            <person name="Shea T."/>
            <person name="Shenoy N."/>
            <person name="Sisk P."/>
            <person name="Stolte C."/>
            <person name="Sykes S."/>
            <person name="Walk T."/>
            <person name="White J."/>
            <person name="Yandava C."/>
            <person name="Haas B."/>
            <person name="Henn M.R."/>
            <person name="Nusbaum C."/>
            <person name="Birren B."/>
        </authorList>
    </citation>
    <scope>NUCLEOTIDE SEQUENCE [LARGE SCALE GENOMIC DNA]</scope>
</reference>
<evidence type="ECO:0000313" key="2">
    <source>
        <dbReference type="EMBL" id="KOB86484.1"/>
    </source>
</evidence>
<keyword evidence="1" id="KW-0472">Membrane</keyword>
<dbReference type="AlphaFoldDB" id="A0A0L7M0T2"/>
<keyword evidence="1" id="KW-1133">Transmembrane helix</keyword>
<dbReference type="InterPro" id="IPR006373">
    <property type="entry name" value="VSA_Rifin"/>
</dbReference>